<dbReference type="InterPro" id="IPR002525">
    <property type="entry name" value="Transp_IS110-like_N"/>
</dbReference>
<comment type="caution">
    <text evidence="4">The sequence shown here is derived from an EMBL/GenBank/DDBJ whole genome shotgun (WGS) entry which is preliminary data.</text>
</comment>
<evidence type="ECO:0000256" key="1">
    <source>
        <dbReference type="SAM" id="Coils"/>
    </source>
</evidence>
<protein>
    <submittedName>
        <fullName evidence="4">IS110 family transposase</fullName>
    </submittedName>
</protein>
<evidence type="ECO:0000313" key="4">
    <source>
        <dbReference type="EMBL" id="MRX74437.1"/>
    </source>
</evidence>
<evidence type="ECO:0000313" key="5">
    <source>
        <dbReference type="Proteomes" id="UP000448867"/>
    </source>
</evidence>
<proteinExistence type="predicted"/>
<dbReference type="GO" id="GO:0004803">
    <property type="term" value="F:transposase activity"/>
    <property type="evidence" value="ECO:0007669"/>
    <property type="project" value="InterPro"/>
</dbReference>
<dbReference type="NCBIfam" id="NF033542">
    <property type="entry name" value="transpos_IS110"/>
    <property type="match status" value="1"/>
</dbReference>
<dbReference type="PANTHER" id="PTHR33055">
    <property type="entry name" value="TRANSPOSASE FOR INSERTION SEQUENCE ELEMENT IS1111A"/>
    <property type="match status" value="1"/>
</dbReference>
<evidence type="ECO:0000259" key="2">
    <source>
        <dbReference type="Pfam" id="PF01548"/>
    </source>
</evidence>
<keyword evidence="5" id="KW-1185">Reference proteome</keyword>
<dbReference type="Pfam" id="PF02371">
    <property type="entry name" value="Transposase_20"/>
    <property type="match status" value="1"/>
</dbReference>
<organism evidence="4 5">
    <name type="scientific">Metabacillus lacus</name>
    <dbReference type="NCBI Taxonomy" id="1983721"/>
    <lineage>
        <taxon>Bacteria</taxon>
        <taxon>Bacillati</taxon>
        <taxon>Bacillota</taxon>
        <taxon>Bacilli</taxon>
        <taxon>Bacillales</taxon>
        <taxon>Bacillaceae</taxon>
        <taxon>Metabacillus</taxon>
    </lineage>
</organism>
<dbReference type="Proteomes" id="UP000448867">
    <property type="component" value="Unassembled WGS sequence"/>
</dbReference>
<dbReference type="InterPro" id="IPR003346">
    <property type="entry name" value="Transposase_20"/>
</dbReference>
<keyword evidence="1" id="KW-0175">Coiled coil</keyword>
<dbReference type="GO" id="GO:0006313">
    <property type="term" value="P:DNA transposition"/>
    <property type="evidence" value="ECO:0007669"/>
    <property type="project" value="InterPro"/>
</dbReference>
<dbReference type="EMBL" id="WKKI01000103">
    <property type="protein sequence ID" value="MRX74437.1"/>
    <property type="molecule type" value="Genomic_DNA"/>
</dbReference>
<name>A0A7X2M194_9BACI</name>
<evidence type="ECO:0000259" key="3">
    <source>
        <dbReference type="Pfam" id="PF02371"/>
    </source>
</evidence>
<dbReference type="RefSeq" id="WP_154309886.1">
    <property type="nucleotide sequence ID" value="NZ_WKKI01000103.1"/>
</dbReference>
<dbReference type="GO" id="GO:0003677">
    <property type="term" value="F:DNA binding"/>
    <property type="evidence" value="ECO:0007669"/>
    <property type="project" value="InterPro"/>
</dbReference>
<reference evidence="4 5" key="1">
    <citation type="submission" date="2019-11" db="EMBL/GenBank/DDBJ databases">
        <title>Bacillus lacus genome.</title>
        <authorList>
            <person name="Allen C.J."/>
            <person name="Newman J.D."/>
        </authorList>
    </citation>
    <scope>NUCLEOTIDE SEQUENCE [LARGE SCALE GENOMIC DNA]</scope>
    <source>
        <strain evidence="4 5">KCTC 33946</strain>
    </source>
</reference>
<feature type="domain" description="Transposase IS110-like N-terminal" evidence="2">
    <location>
        <begin position="9"/>
        <end position="156"/>
    </location>
</feature>
<dbReference type="Pfam" id="PF01548">
    <property type="entry name" value="DEDD_Tnp_IS110"/>
    <property type="match status" value="1"/>
</dbReference>
<sequence>MDAIRKCCAGLDVHQESITACILNSPLDRKPKPLIKNFGTTTRELLQLQDWLAENQCTEVAMESTGVYWKSVWNILESSCKLTLANPAHIKNMPGRKTDIKDAQWIAQLHRCGLIQASMVPPQDIRDLRDRTRYRQKLIHMITSEKNRIHKTLQDANIKLTTFISDLFGVSGRALLEKLMDGEVLDEEQIRSLVKTKLKRKVPQILDALNGKVRVHHREMIRMHMNSILFLEEQVEQLEQSIQELLKPYQKEVELLDSIPGIDLDAAASILAEVGPDMDLFETEAHLASWAGICPGNNESAGVKKKSKSRQGNKQLKSMLCQSAWAINAKKDCRITSFFHRVKRRRGEKKAAMATAHLFLRIIYRILSDKVGYQELGSHYIQDKKERTVDQLKKQIERMGYVIQLDRIQAS</sequence>
<dbReference type="InterPro" id="IPR047650">
    <property type="entry name" value="Transpos_IS110"/>
</dbReference>
<accession>A0A7X2M194</accession>
<dbReference type="PANTHER" id="PTHR33055:SF15">
    <property type="entry name" value="TRANSPOSASE-RELATED"/>
    <property type="match status" value="1"/>
</dbReference>
<feature type="domain" description="Transposase IS116/IS110/IS902 C-terminal" evidence="3">
    <location>
        <begin position="254"/>
        <end position="331"/>
    </location>
</feature>
<gene>
    <name evidence="4" type="ORF">GJU40_20205</name>
</gene>
<dbReference type="OrthoDB" id="9815354at2"/>
<feature type="coiled-coil region" evidence="1">
    <location>
        <begin position="221"/>
        <end position="248"/>
    </location>
</feature>
<dbReference type="AlphaFoldDB" id="A0A7X2M194"/>